<dbReference type="EMBL" id="CM044703">
    <property type="protein sequence ID" value="KAI5671052.1"/>
    <property type="molecule type" value="Genomic_DNA"/>
</dbReference>
<evidence type="ECO:0000313" key="2">
    <source>
        <dbReference type="Proteomes" id="UP001060085"/>
    </source>
</evidence>
<proteinExistence type="predicted"/>
<dbReference type="Proteomes" id="UP001060085">
    <property type="component" value="Linkage Group LG03"/>
</dbReference>
<reference evidence="2" key="1">
    <citation type="journal article" date="2023" name="Nat. Plants">
        <title>Single-cell RNA sequencing provides a high-resolution roadmap for understanding the multicellular compartmentation of specialized metabolism.</title>
        <authorList>
            <person name="Sun S."/>
            <person name="Shen X."/>
            <person name="Li Y."/>
            <person name="Li Y."/>
            <person name="Wang S."/>
            <person name="Li R."/>
            <person name="Zhang H."/>
            <person name="Shen G."/>
            <person name="Guo B."/>
            <person name="Wei J."/>
            <person name="Xu J."/>
            <person name="St-Pierre B."/>
            <person name="Chen S."/>
            <person name="Sun C."/>
        </authorList>
    </citation>
    <scope>NUCLEOTIDE SEQUENCE [LARGE SCALE GENOMIC DNA]</scope>
</reference>
<accession>A0ACC0BEN6</accession>
<sequence length="106" mass="12414">MVLYEQGDVDPNKFEEFLEPKEYVDHGHLFTTNRIFNLKVELVDWVKERAMKANTYVIINWYQRSRTAERRPYVILACKRGCAVKKTPKPVVDDEEEVPIKGGVLT</sequence>
<gene>
    <name evidence="1" type="ORF">M9H77_11416</name>
</gene>
<keyword evidence="2" id="KW-1185">Reference proteome</keyword>
<comment type="caution">
    <text evidence="1">The sequence shown here is derived from an EMBL/GenBank/DDBJ whole genome shotgun (WGS) entry which is preliminary data.</text>
</comment>
<protein>
    <submittedName>
        <fullName evidence="1">Uncharacterized protein</fullName>
    </submittedName>
</protein>
<evidence type="ECO:0000313" key="1">
    <source>
        <dbReference type="EMBL" id="KAI5671052.1"/>
    </source>
</evidence>
<organism evidence="1 2">
    <name type="scientific">Catharanthus roseus</name>
    <name type="common">Madagascar periwinkle</name>
    <name type="synonym">Vinca rosea</name>
    <dbReference type="NCBI Taxonomy" id="4058"/>
    <lineage>
        <taxon>Eukaryota</taxon>
        <taxon>Viridiplantae</taxon>
        <taxon>Streptophyta</taxon>
        <taxon>Embryophyta</taxon>
        <taxon>Tracheophyta</taxon>
        <taxon>Spermatophyta</taxon>
        <taxon>Magnoliopsida</taxon>
        <taxon>eudicotyledons</taxon>
        <taxon>Gunneridae</taxon>
        <taxon>Pentapetalae</taxon>
        <taxon>asterids</taxon>
        <taxon>lamiids</taxon>
        <taxon>Gentianales</taxon>
        <taxon>Apocynaceae</taxon>
        <taxon>Rauvolfioideae</taxon>
        <taxon>Vinceae</taxon>
        <taxon>Catharanthinae</taxon>
        <taxon>Catharanthus</taxon>
    </lineage>
</organism>
<name>A0ACC0BEN6_CATRO</name>